<feature type="transmembrane region" description="Helical" evidence="5">
    <location>
        <begin position="101"/>
        <end position="121"/>
    </location>
</feature>
<feature type="transmembrane region" description="Helical" evidence="5">
    <location>
        <begin position="67"/>
        <end position="89"/>
    </location>
</feature>
<protein>
    <submittedName>
        <fullName evidence="7">MauE/DoxX family redox-associated membrane protein</fullName>
    </submittedName>
</protein>
<dbReference type="EMBL" id="JBHUHY010000004">
    <property type="protein sequence ID" value="MFD2186753.1"/>
    <property type="molecule type" value="Genomic_DNA"/>
</dbReference>
<dbReference type="RefSeq" id="WP_378319752.1">
    <property type="nucleotide sequence ID" value="NZ_JBHUHY010000004.1"/>
</dbReference>
<dbReference type="PANTHER" id="PTHR36974">
    <property type="entry name" value="MEMBRANE PROTEIN-RELATED"/>
    <property type="match status" value="1"/>
</dbReference>
<evidence type="ECO:0000256" key="5">
    <source>
        <dbReference type="SAM" id="Phobius"/>
    </source>
</evidence>
<organism evidence="7 8">
    <name type="scientific">Aquimarina celericrescens</name>
    <dbReference type="NCBI Taxonomy" id="1964542"/>
    <lineage>
        <taxon>Bacteria</taxon>
        <taxon>Pseudomonadati</taxon>
        <taxon>Bacteroidota</taxon>
        <taxon>Flavobacteriia</taxon>
        <taxon>Flavobacteriales</taxon>
        <taxon>Flavobacteriaceae</taxon>
        <taxon>Aquimarina</taxon>
    </lineage>
</organism>
<feature type="domain" description="Methylamine utilisation protein MauE" evidence="6">
    <location>
        <begin position="6"/>
        <end position="112"/>
    </location>
</feature>
<keyword evidence="3 5" id="KW-1133">Transmembrane helix</keyword>
<dbReference type="PANTHER" id="PTHR36974:SF1">
    <property type="entry name" value="DOXX FAMILY MEMBRANE PROTEIN"/>
    <property type="match status" value="1"/>
</dbReference>
<dbReference type="Proteomes" id="UP001597344">
    <property type="component" value="Unassembled WGS sequence"/>
</dbReference>
<evidence type="ECO:0000259" key="6">
    <source>
        <dbReference type="Pfam" id="PF07291"/>
    </source>
</evidence>
<gene>
    <name evidence="7" type="ORF">ACFSJT_08110</name>
</gene>
<reference evidence="8" key="1">
    <citation type="journal article" date="2019" name="Int. J. Syst. Evol. Microbiol.">
        <title>The Global Catalogue of Microorganisms (GCM) 10K type strain sequencing project: providing services to taxonomists for standard genome sequencing and annotation.</title>
        <authorList>
            <consortium name="The Broad Institute Genomics Platform"/>
            <consortium name="The Broad Institute Genome Sequencing Center for Infectious Disease"/>
            <person name="Wu L."/>
            <person name="Ma J."/>
        </authorList>
    </citation>
    <scope>NUCLEOTIDE SEQUENCE [LARGE SCALE GENOMIC DNA]</scope>
    <source>
        <strain evidence="8">DT92</strain>
    </source>
</reference>
<feature type="transmembrane region" description="Helical" evidence="5">
    <location>
        <begin position="42"/>
        <end position="60"/>
    </location>
</feature>
<evidence type="ECO:0000256" key="3">
    <source>
        <dbReference type="ARBA" id="ARBA00022989"/>
    </source>
</evidence>
<evidence type="ECO:0000256" key="2">
    <source>
        <dbReference type="ARBA" id="ARBA00022692"/>
    </source>
</evidence>
<sequence length="123" mass="14331">MDIKRILLYLLSAFYLVAGINHFVHPEFYLPLIPKYLVYPELINYISGVAEIVLSVGVLFTTTRKTAAYLIMILLVAFIPSHIYFIMTGSCVEDGLCVAKWVAWFRLIVIHPILIWWAWWVRK</sequence>
<comment type="subcellular location">
    <subcellularLocation>
        <location evidence="1">Membrane</location>
        <topology evidence="1">Multi-pass membrane protein</topology>
    </subcellularLocation>
</comment>
<proteinExistence type="predicted"/>
<dbReference type="InterPro" id="IPR009908">
    <property type="entry name" value="Methylamine_util_MauE"/>
</dbReference>
<evidence type="ECO:0000256" key="1">
    <source>
        <dbReference type="ARBA" id="ARBA00004141"/>
    </source>
</evidence>
<dbReference type="Pfam" id="PF07291">
    <property type="entry name" value="MauE"/>
    <property type="match status" value="1"/>
</dbReference>
<evidence type="ECO:0000313" key="7">
    <source>
        <dbReference type="EMBL" id="MFD2186753.1"/>
    </source>
</evidence>
<keyword evidence="2 5" id="KW-0812">Transmembrane</keyword>
<comment type="caution">
    <text evidence="7">The sequence shown here is derived from an EMBL/GenBank/DDBJ whole genome shotgun (WGS) entry which is preliminary data.</text>
</comment>
<accession>A0ABW5AUV2</accession>
<evidence type="ECO:0000313" key="8">
    <source>
        <dbReference type="Proteomes" id="UP001597344"/>
    </source>
</evidence>
<keyword evidence="4 5" id="KW-0472">Membrane</keyword>
<keyword evidence="8" id="KW-1185">Reference proteome</keyword>
<evidence type="ECO:0000256" key="4">
    <source>
        <dbReference type="ARBA" id="ARBA00023136"/>
    </source>
</evidence>
<name>A0ABW5AUV2_9FLAO</name>